<dbReference type="GO" id="GO:0016787">
    <property type="term" value="F:hydrolase activity"/>
    <property type="evidence" value="ECO:0007669"/>
    <property type="project" value="UniProtKB-ARBA"/>
</dbReference>
<dbReference type="InterPro" id="IPR006311">
    <property type="entry name" value="TAT_signal"/>
</dbReference>
<comment type="caution">
    <text evidence="1">The sequence shown here is derived from an EMBL/GenBank/DDBJ whole genome shotgun (WGS) entry which is preliminary data.</text>
</comment>
<reference evidence="1 2" key="1">
    <citation type="submission" date="2018-07" db="EMBL/GenBank/DDBJ databases">
        <title>Genomic Encyclopedia of Type Strains, Phase III (KMG-III): the genomes of soil and plant-associated and newly described type strains.</title>
        <authorList>
            <person name="Whitman W."/>
        </authorList>
    </citation>
    <scope>NUCLEOTIDE SEQUENCE [LARGE SCALE GENOMIC DNA]</scope>
    <source>
        <strain evidence="1 2">CECT 8575</strain>
    </source>
</reference>
<dbReference type="Pfam" id="PF01663">
    <property type="entry name" value="Phosphodiest"/>
    <property type="match status" value="1"/>
</dbReference>
<accession>A0A368W163</accession>
<protein>
    <submittedName>
        <fullName evidence="1">Putative AlkP superfamily pyrophosphatase or phosphodiesterase</fullName>
    </submittedName>
</protein>
<dbReference type="Gene3D" id="3.40.720.10">
    <property type="entry name" value="Alkaline Phosphatase, subunit A"/>
    <property type="match status" value="1"/>
</dbReference>
<dbReference type="PROSITE" id="PS51318">
    <property type="entry name" value="TAT"/>
    <property type="match status" value="1"/>
</dbReference>
<organism evidence="1 2">
    <name type="scientific">Halopolyspora algeriensis</name>
    <dbReference type="NCBI Taxonomy" id="1500506"/>
    <lineage>
        <taxon>Bacteria</taxon>
        <taxon>Bacillati</taxon>
        <taxon>Actinomycetota</taxon>
        <taxon>Actinomycetes</taxon>
        <taxon>Actinomycetes incertae sedis</taxon>
        <taxon>Halopolyspora</taxon>
    </lineage>
</organism>
<dbReference type="InterPro" id="IPR017850">
    <property type="entry name" value="Alkaline_phosphatase_core_sf"/>
</dbReference>
<dbReference type="PANTHER" id="PTHR10151:SF120">
    <property type="entry name" value="BIS(5'-ADENOSYL)-TRIPHOSPHATASE"/>
    <property type="match status" value="1"/>
</dbReference>
<dbReference type="RefSeq" id="WP_114451625.1">
    <property type="nucleotide sequence ID" value="NZ_QPJC01000002.1"/>
</dbReference>
<keyword evidence="2" id="KW-1185">Reference proteome</keyword>
<dbReference type="SUPFAM" id="SSF53649">
    <property type="entry name" value="Alkaline phosphatase-like"/>
    <property type="match status" value="1"/>
</dbReference>
<sequence>MTRARHEHTLDRRTFLRLAGAGGAAVTLSTSGTALAGGASQGERLRVYTVVVDGCRPDEITPVLTPRLHRLRNAGTTYPRARSLPVMETIPNHVMMMSGVRPDRSGVPANSVYDRAEGVVRDLDRPSDLTFPTLLDRLRGTGRVTGSVLSKEYLYGIFGQRASVRWEPKPVIPVSEHAPDAATVDALISMVDHADPDLIFTNLGDVDRVGHGDVTGTTLQAARTSALAATDLQVGRFVDHLVHTGRWSSSILLILADHSMDWSLPHRAVSLQPVMDADPMLVGHVVIAQNGGADLLSYTGPADRRADAVDRMRTIASSTEGVLAVHAPADLRLGTEAGDLVAYCLPGWRFTEPTVVSNPIPGNHGHPVTEPIPFFVSGGHPAVRLGEISAAPARTVDIAPTVGSLFQLTEPAGGYDGTARLDAVDTAALRP</sequence>
<dbReference type="PANTHER" id="PTHR10151">
    <property type="entry name" value="ECTONUCLEOTIDE PYROPHOSPHATASE/PHOSPHODIESTERASE"/>
    <property type="match status" value="1"/>
</dbReference>
<gene>
    <name evidence="1" type="ORF">DFQ14_10239</name>
</gene>
<dbReference type="OrthoDB" id="9771966at2"/>
<proteinExistence type="predicted"/>
<dbReference type="InterPro" id="IPR002591">
    <property type="entry name" value="Phosphodiest/P_Trfase"/>
</dbReference>
<dbReference type="Proteomes" id="UP000253495">
    <property type="component" value="Unassembled WGS sequence"/>
</dbReference>
<evidence type="ECO:0000313" key="1">
    <source>
        <dbReference type="EMBL" id="RCW45738.1"/>
    </source>
</evidence>
<evidence type="ECO:0000313" key="2">
    <source>
        <dbReference type="Proteomes" id="UP000253495"/>
    </source>
</evidence>
<dbReference type="AlphaFoldDB" id="A0A368W163"/>
<dbReference type="EMBL" id="QPJC01000002">
    <property type="protein sequence ID" value="RCW45738.1"/>
    <property type="molecule type" value="Genomic_DNA"/>
</dbReference>
<name>A0A368W163_9ACTN</name>